<dbReference type="SMART" id="SM00408">
    <property type="entry name" value="IGc2"/>
    <property type="match status" value="2"/>
</dbReference>
<dbReference type="InterPro" id="IPR013783">
    <property type="entry name" value="Ig-like_fold"/>
</dbReference>
<dbReference type="Gene3D" id="2.60.40.10">
    <property type="entry name" value="Immunoglobulins"/>
    <property type="match status" value="5"/>
</dbReference>
<dbReference type="Proteomes" id="UP000770661">
    <property type="component" value="Unassembled WGS sequence"/>
</dbReference>
<keyword evidence="2" id="KW-0472">Membrane</keyword>
<proteinExistence type="predicted"/>
<feature type="signal peptide" evidence="5">
    <location>
        <begin position="1"/>
        <end position="22"/>
    </location>
</feature>
<evidence type="ECO:0000256" key="3">
    <source>
        <dbReference type="ARBA" id="ARBA00023157"/>
    </source>
</evidence>
<comment type="caution">
    <text evidence="7">The sequence shown here is derived from an EMBL/GenBank/DDBJ whole genome shotgun (WGS) entry which is preliminary data.</text>
</comment>
<evidence type="ECO:0000313" key="7">
    <source>
        <dbReference type="EMBL" id="KAG0719418.1"/>
    </source>
</evidence>
<organism evidence="7 8">
    <name type="scientific">Chionoecetes opilio</name>
    <name type="common">Atlantic snow crab</name>
    <name type="synonym">Cancer opilio</name>
    <dbReference type="NCBI Taxonomy" id="41210"/>
    <lineage>
        <taxon>Eukaryota</taxon>
        <taxon>Metazoa</taxon>
        <taxon>Ecdysozoa</taxon>
        <taxon>Arthropoda</taxon>
        <taxon>Crustacea</taxon>
        <taxon>Multicrustacea</taxon>
        <taxon>Malacostraca</taxon>
        <taxon>Eumalacostraca</taxon>
        <taxon>Eucarida</taxon>
        <taxon>Decapoda</taxon>
        <taxon>Pleocyemata</taxon>
        <taxon>Brachyura</taxon>
        <taxon>Eubrachyura</taxon>
        <taxon>Majoidea</taxon>
        <taxon>Majidae</taxon>
        <taxon>Chionoecetes</taxon>
    </lineage>
</organism>
<dbReference type="OrthoDB" id="10048737at2759"/>
<reference evidence="7" key="1">
    <citation type="submission" date="2020-07" db="EMBL/GenBank/DDBJ databases">
        <title>The High-quality genome of the commercially important snow crab, Chionoecetes opilio.</title>
        <authorList>
            <person name="Jeong J.-H."/>
            <person name="Ryu S."/>
        </authorList>
    </citation>
    <scope>NUCLEOTIDE SEQUENCE</scope>
    <source>
        <strain evidence="7">MADBK_172401_WGS</strain>
        <tissue evidence="7">Digestive gland</tissue>
    </source>
</reference>
<gene>
    <name evidence="7" type="primary">Negr1</name>
    <name evidence="7" type="ORF">GWK47_050546</name>
</gene>
<dbReference type="InterPro" id="IPR003598">
    <property type="entry name" value="Ig_sub2"/>
</dbReference>
<evidence type="ECO:0000256" key="1">
    <source>
        <dbReference type="ARBA" id="ARBA00004167"/>
    </source>
</evidence>
<dbReference type="Pfam" id="PF13927">
    <property type="entry name" value="Ig_3"/>
    <property type="match status" value="1"/>
</dbReference>
<evidence type="ECO:0000259" key="6">
    <source>
        <dbReference type="PROSITE" id="PS50835"/>
    </source>
</evidence>
<feature type="region of interest" description="Disordered" evidence="4">
    <location>
        <begin position="638"/>
        <end position="672"/>
    </location>
</feature>
<protein>
    <submittedName>
        <fullName evidence="7">Neuronal growth regulator 1</fullName>
    </submittedName>
</protein>
<evidence type="ECO:0000313" key="8">
    <source>
        <dbReference type="Proteomes" id="UP000770661"/>
    </source>
</evidence>
<dbReference type="SMART" id="SM00409">
    <property type="entry name" value="IG"/>
    <property type="match status" value="4"/>
</dbReference>
<evidence type="ECO:0000256" key="4">
    <source>
        <dbReference type="SAM" id="MobiDB-lite"/>
    </source>
</evidence>
<comment type="subcellular location">
    <subcellularLocation>
        <location evidence="1">Membrane</location>
        <topology evidence="1">Single-pass membrane protein</topology>
    </subcellularLocation>
</comment>
<dbReference type="PROSITE" id="PS50835">
    <property type="entry name" value="IG_LIKE"/>
    <property type="match status" value="5"/>
</dbReference>
<dbReference type="Pfam" id="PF08205">
    <property type="entry name" value="C2-set_2"/>
    <property type="match status" value="1"/>
</dbReference>
<dbReference type="CDD" id="cd00096">
    <property type="entry name" value="Ig"/>
    <property type="match status" value="1"/>
</dbReference>
<dbReference type="InterPro" id="IPR003599">
    <property type="entry name" value="Ig_sub"/>
</dbReference>
<feature type="domain" description="Ig-like" evidence="6">
    <location>
        <begin position="366"/>
        <end position="472"/>
    </location>
</feature>
<keyword evidence="3" id="KW-1015">Disulfide bond</keyword>
<dbReference type="SUPFAM" id="SSF48726">
    <property type="entry name" value="Immunoglobulin"/>
    <property type="match status" value="4"/>
</dbReference>
<feature type="domain" description="Ig-like" evidence="6">
    <location>
        <begin position="135"/>
        <end position="231"/>
    </location>
</feature>
<feature type="chain" id="PRO_5035278743" evidence="5">
    <location>
        <begin position="23"/>
        <end position="737"/>
    </location>
</feature>
<feature type="domain" description="Ig-like" evidence="6">
    <location>
        <begin position="477"/>
        <end position="568"/>
    </location>
</feature>
<keyword evidence="8" id="KW-1185">Reference proteome</keyword>
<dbReference type="AlphaFoldDB" id="A0A8J5CE76"/>
<name>A0A8J5CE76_CHIOP</name>
<sequence>MPSGVIWRGTLVAVTAVRGATAKLPCRISSDNPTEAVLLVLWLQECLLTPVYHYDSRGEDGKASVGGRAHQWGDEEAWGAEQRAWFDSSHAPAHLLVREVRGRDEGNYTCKVHFRASPSWSQRVTLTVRDPPGFPRIQDGSGQRLEGPIGPYEDGTTVTMMCLTSGEPRPGLVWGGSGRAQARVSEEAKEGEAARTRLTIVASRATADATLACSTTNASVSSGIMNTVATTLKVNLAPLTVQLEALEAPGGWVSAGQQTSFRCRVVGSSPPPIVQWWLGGRRLTSYAPLQSVGGNVSVSTVRLTPQPGDDGVALVCKAFSPNLPGSVLQDQLPLAVHCEHRQGGSLMPPCPSLPFTLTRMSCRASPSFVPVAVVGVRGAGQGEAATVREGSGVTLTCEVEANPAVYNVTWFHNVTGPVSPRQGRALRGWAWGVEVDNATLRLPNVTAGARGLYTCVAANAEGDGMSNALNLNVEFAPVCAGQQRRHYLVAPGGSVTVSCQVQAYPTATTFTWALNNDSERSPVRLHSVGREEGLTGRYTLRGVKQKSVEVLCWARNAAGMQATPCTLVVYTQGRPGPVRNCSVASHTASGFRVACEAGRPPGTHTRYALLSFGGSKFLISMIGTPSLRESLWGRVPGGSNEFKNSESRRVSSNDVQGGGDLGKSEGRGEHSMGGTRLALGTLMRNLTSASPLFLVSGLKAGREFALVLWAAGDEGVSPPVVLTAFTLTDNAQTVIGE</sequence>
<keyword evidence="5" id="KW-0732">Signal</keyword>
<dbReference type="InterPro" id="IPR007110">
    <property type="entry name" value="Ig-like_dom"/>
</dbReference>
<evidence type="ECO:0000256" key="2">
    <source>
        <dbReference type="ARBA" id="ARBA00023136"/>
    </source>
</evidence>
<feature type="domain" description="Ig-like" evidence="6">
    <location>
        <begin position="238"/>
        <end position="333"/>
    </location>
</feature>
<dbReference type="InterPro" id="IPR036179">
    <property type="entry name" value="Ig-like_dom_sf"/>
</dbReference>
<feature type="domain" description="Ig-like" evidence="6">
    <location>
        <begin position="2"/>
        <end position="127"/>
    </location>
</feature>
<dbReference type="EMBL" id="JACEEZ010014547">
    <property type="protein sequence ID" value="KAG0719418.1"/>
    <property type="molecule type" value="Genomic_DNA"/>
</dbReference>
<dbReference type="GO" id="GO:0016020">
    <property type="term" value="C:membrane"/>
    <property type="evidence" value="ECO:0007669"/>
    <property type="project" value="UniProtKB-SubCell"/>
</dbReference>
<dbReference type="InterPro" id="IPR013162">
    <property type="entry name" value="CD80_C2-set"/>
</dbReference>
<evidence type="ECO:0000256" key="5">
    <source>
        <dbReference type="SAM" id="SignalP"/>
    </source>
</evidence>
<accession>A0A8J5CE76</accession>
<dbReference type="PANTHER" id="PTHR23278:SF19">
    <property type="entry name" value="OBSCURIN"/>
    <property type="match status" value="1"/>
</dbReference>
<dbReference type="PANTHER" id="PTHR23278">
    <property type="entry name" value="SIDESTEP PROTEIN"/>
    <property type="match status" value="1"/>
</dbReference>